<sequence length="1258" mass="139616">MIYYRDPLLEKICDRINGLPTPAFIKNSELVYVAVNQAFADLFNGTISDFVGTSSSDHEEIESLLGLYDRERACIVFGEDQSSHYADPYGRGRYRVELERFTLADGQTYLYCIFGDLSAVSSSLSDHQKRDEPVLDIAPEPPVAEEQPEPQIKGAGGGIDIHQAEQLIRAFDVGICIWSADGRLTYYNEKLEEYYGHVIGQVYLGMQIREIAELAYDRIMQHYPATLANYTGSREEWIEARLKTYSSTESEEFLRLPSGIWIRSVNRRLDDGSLVGLRIDVTEAKNRELALEKHIEDVSLYRTLLDHLPVPSYARDSDHRLLYANPAFGDFFNLPVDTLIGTTELDTYGSVGFAVWDANQKLLNDGQAFEIERQIRTGDQKLVDTIGKVSRLVTETGARYVVGSFMDISEMRRHERQMHEANAKAEALQRDFEHIVSGINVGLILLDSDLNIQLVNDAYRTRIWGGAADSWQGELVGRPFEDLLRHNFKAGHTPQSHPDLESYCRDRLEEIRRGPIDAREVVFHDGTVTLYSGIKLSSGSYVLSYVDLTEMRMRDLEAREAHLAAERAYNLVRNATDAMPEGLMVLEGDQIILANHCLADVINVPDQLLVPGGRWVDVFMETSRQNPDLDEQQIEQQFRRFEAAVNERRAVSYKFRLDSERWVQLDMRPLSNGQMVILCDDHTEVVRREAELKHLLAKAEAADRAKSEFLANMGIEIRTPMNGILGMAEILSKSGLDARQKAYVDIIQKSGNALLTIIKDILDFSRIDSGQVQIRSAPFDPFAALEDVAVLHAAAASEKGIELIMRHEGELPAVILGDAGRFRQILSNLIGNAVKYTERGHVVATMRSRSSGDNEAMLEIDVEDTGIGIPAEKIERIFEKFSRSGAAGHKEGAGLGLAISQRLANLLGGNVTARSQEGQGSVFTLTLSAPVTADRPRVADLPAIVESSSVLLLAKNPVSRTYLQSEIQSWGFDCAAAMDASVCLSTLASAKADQVPVDAIVLDIDATGGFGPEIVRQIRQDRSNDSTAIILLSSRETSSPDGYIAVHDIDAHIAKPVRSAVLRETLIDVIRSRRRQNIWTNRTGLPVARTFATKEPNPATTAPAVASPSIAIADVEPPPASVEGAFDVLVAEDNEINKIVFAQILDGIGIRYHIASTGIEAIEAWKHGRPLIIFMDMLMPEMDGLEASRQIRGLEQGSGDRVPIIGVSAAICNGDRDMCLEAGMDDMIVKPLSPERLEEKIRIWLEDRHNGLLFGEHG</sequence>
<keyword evidence="10" id="KW-1185">Reference proteome</keyword>
<dbReference type="Proteomes" id="UP001174932">
    <property type="component" value="Unassembled WGS sequence"/>
</dbReference>
<dbReference type="Pfam" id="PF02518">
    <property type="entry name" value="HATPase_c"/>
    <property type="match status" value="1"/>
</dbReference>
<dbReference type="Pfam" id="PF12860">
    <property type="entry name" value="PAS_7"/>
    <property type="match status" value="3"/>
</dbReference>
<dbReference type="CDD" id="cd16922">
    <property type="entry name" value="HATPase_EvgS-ArcB-TorS-like"/>
    <property type="match status" value="1"/>
</dbReference>
<dbReference type="InterPro" id="IPR000014">
    <property type="entry name" value="PAS"/>
</dbReference>
<dbReference type="PANTHER" id="PTHR45339:SF1">
    <property type="entry name" value="HYBRID SIGNAL TRANSDUCTION HISTIDINE KINASE J"/>
    <property type="match status" value="1"/>
</dbReference>
<dbReference type="InterPro" id="IPR036097">
    <property type="entry name" value="HisK_dim/P_sf"/>
</dbReference>
<dbReference type="Gene3D" id="3.30.450.20">
    <property type="entry name" value="PAS domain"/>
    <property type="match status" value="4"/>
</dbReference>
<dbReference type="InterPro" id="IPR013767">
    <property type="entry name" value="PAS_fold"/>
</dbReference>
<dbReference type="PROSITE" id="PS50112">
    <property type="entry name" value="PAS"/>
    <property type="match status" value="1"/>
</dbReference>
<evidence type="ECO:0000256" key="5">
    <source>
        <dbReference type="PROSITE-ProRule" id="PRU00169"/>
    </source>
</evidence>
<dbReference type="SMART" id="SM00448">
    <property type="entry name" value="REC"/>
    <property type="match status" value="2"/>
</dbReference>
<dbReference type="InterPro" id="IPR005467">
    <property type="entry name" value="His_kinase_dom"/>
</dbReference>
<dbReference type="InterPro" id="IPR035965">
    <property type="entry name" value="PAS-like_dom_sf"/>
</dbReference>
<evidence type="ECO:0000256" key="3">
    <source>
        <dbReference type="ARBA" id="ARBA00022553"/>
    </source>
</evidence>
<dbReference type="Gene3D" id="3.40.50.2300">
    <property type="match status" value="2"/>
</dbReference>
<dbReference type="PANTHER" id="PTHR45339">
    <property type="entry name" value="HYBRID SIGNAL TRANSDUCTION HISTIDINE KINASE J"/>
    <property type="match status" value="1"/>
</dbReference>
<feature type="domain" description="Response regulatory" evidence="7">
    <location>
        <begin position="949"/>
        <end position="1070"/>
    </location>
</feature>
<dbReference type="InterPro" id="IPR004358">
    <property type="entry name" value="Sig_transdc_His_kin-like_C"/>
</dbReference>
<dbReference type="InterPro" id="IPR003594">
    <property type="entry name" value="HATPase_dom"/>
</dbReference>
<reference evidence="9" key="1">
    <citation type="journal article" date="2015" name="Int. J. Syst. Evol. Microbiol.">
        <title>Rhizobium alvei sp. nov., isolated from a freshwater river.</title>
        <authorList>
            <person name="Sheu S.Y."/>
            <person name="Huang H.W."/>
            <person name="Young C.C."/>
            <person name="Chen W.M."/>
        </authorList>
    </citation>
    <scope>NUCLEOTIDE SEQUENCE</scope>
    <source>
        <strain evidence="9">TNR-22</strain>
    </source>
</reference>
<dbReference type="EC" id="2.7.13.3" evidence="2"/>
<dbReference type="SUPFAM" id="SSF55874">
    <property type="entry name" value="ATPase domain of HSP90 chaperone/DNA topoisomerase II/histidine kinase"/>
    <property type="match status" value="1"/>
</dbReference>
<feature type="modified residue" description="4-aspartylphosphate" evidence="5">
    <location>
        <position position="1176"/>
    </location>
</feature>
<dbReference type="SUPFAM" id="SSF52172">
    <property type="entry name" value="CheY-like"/>
    <property type="match status" value="2"/>
</dbReference>
<feature type="modified residue" description="4-aspartylphosphate" evidence="5">
    <location>
        <position position="1003"/>
    </location>
</feature>
<keyword evidence="4" id="KW-0902">Two-component regulatory system</keyword>
<evidence type="ECO:0000313" key="9">
    <source>
        <dbReference type="EMBL" id="MDO6964332.1"/>
    </source>
</evidence>
<dbReference type="Gene3D" id="3.30.565.10">
    <property type="entry name" value="Histidine kinase-like ATPase, C-terminal domain"/>
    <property type="match status" value="1"/>
</dbReference>
<reference evidence="9" key="2">
    <citation type="submission" date="2023-07" db="EMBL/GenBank/DDBJ databases">
        <authorList>
            <person name="Shen H."/>
        </authorList>
    </citation>
    <scope>NUCLEOTIDE SEQUENCE</scope>
    <source>
        <strain evidence="9">TNR-22</strain>
    </source>
</reference>
<proteinExistence type="predicted"/>
<dbReference type="RefSeq" id="WP_304376252.1">
    <property type="nucleotide sequence ID" value="NZ_JAUOZU010000007.1"/>
</dbReference>
<evidence type="ECO:0000259" key="8">
    <source>
        <dbReference type="PROSITE" id="PS50112"/>
    </source>
</evidence>
<dbReference type="InterPro" id="IPR011006">
    <property type="entry name" value="CheY-like_superfamily"/>
</dbReference>
<organism evidence="9 10">
    <name type="scientific">Rhizobium alvei</name>
    <dbReference type="NCBI Taxonomy" id="1132659"/>
    <lineage>
        <taxon>Bacteria</taxon>
        <taxon>Pseudomonadati</taxon>
        <taxon>Pseudomonadota</taxon>
        <taxon>Alphaproteobacteria</taxon>
        <taxon>Hyphomicrobiales</taxon>
        <taxon>Rhizobiaceae</taxon>
        <taxon>Rhizobium/Agrobacterium group</taxon>
        <taxon>Rhizobium</taxon>
    </lineage>
</organism>
<accession>A0ABT8YKY4</accession>
<comment type="caution">
    <text evidence="9">The sequence shown here is derived from an EMBL/GenBank/DDBJ whole genome shotgun (WGS) entry which is preliminary data.</text>
</comment>
<dbReference type="InterPro" id="IPR001789">
    <property type="entry name" value="Sig_transdc_resp-reg_receiver"/>
</dbReference>
<feature type="domain" description="Response regulatory" evidence="7">
    <location>
        <begin position="1127"/>
        <end position="1245"/>
    </location>
</feature>
<dbReference type="Pfam" id="PF00512">
    <property type="entry name" value="HisKA"/>
    <property type="match status" value="1"/>
</dbReference>
<dbReference type="InterPro" id="IPR036890">
    <property type="entry name" value="HATPase_C_sf"/>
</dbReference>
<dbReference type="SMART" id="SM00388">
    <property type="entry name" value="HisKA"/>
    <property type="match status" value="1"/>
</dbReference>
<dbReference type="CDD" id="cd00130">
    <property type="entry name" value="PAS"/>
    <property type="match status" value="2"/>
</dbReference>
<dbReference type="Pfam" id="PF00989">
    <property type="entry name" value="PAS"/>
    <property type="match status" value="1"/>
</dbReference>
<evidence type="ECO:0000259" key="7">
    <source>
        <dbReference type="PROSITE" id="PS50110"/>
    </source>
</evidence>
<dbReference type="SMART" id="SM00091">
    <property type="entry name" value="PAS"/>
    <property type="match status" value="5"/>
</dbReference>
<dbReference type="PROSITE" id="PS50110">
    <property type="entry name" value="RESPONSE_REGULATORY"/>
    <property type="match status" value="2"/>
</dbReference>
<dbReference type="SMART" id="SM00387">
    <property type="entry name" value="HATPase_c"/>
    <property type="match status" value="1"/>
</dbReference>
<dbReference type="SUPFAM" id="SSF47384">
    <property type="entry name" value="Homodimeric domain of signal transducing histidine kinase"/>
    <property type="match status" value="1"/>
</dbReference>
<dbReference type="InterPro" id="IPR003661">
    <property type="entry name" value="HisK_dim/P_dom"/>
</dbReference>
<dbReference type="CDD" id="cd17546">
    <property type="entry name" value="REC_hyHK_CKI1_RcsC-like"/>
    <property type="match status" value="1"/>
</dbReference>
<feature type="domain" description="Histidine kinase" evidence="6">
    <location>
        <begin position="712"/>
        <end position="931"/>
    </location>
</feature>
<gene>
    <name evidence="9" type="ORF">Q4481_10210</name>
</gene>
<dbReference type="PRINTS" id="PR00344">
    <property type="entry name" value="BCTRLSENSOR"/>
</dbReference>
<keyword evidence="3 5" id="KW-0597">Phosphoprotein</keyword>
<name>A0ABT8YKY4_9HYPH</name>
<dbReference type="PROSITE" id="PS50109">
    <property type="entry name" value="HIS_KIN"/>
    <property type="match status" value="1"/>
</dbReference>
<dbReference type="CDD" id="cd00156">
    <property type="entry name" value="REC"/>
    <property type="match status" value="1"/>
</dbReference>
<evidence type="ECO:0000256" key="1">
    <source>
        <dbReference type="ARBA" id="ARBA00000085"/>
    </source>
</evidence>
<dbReference type="EMBL" id="JAUOZU010000007">
    <property type="protein sequence ID" value="MDO6964332.1"/>
    <property type="molecule type" value="Genomic_DNA"/>
</dbReference>
<evidence type="ECO:0000256" key="2">
    <source>
        <dbReference type="ARBA" id="ARBA00012438"/>
    </source>
</evidence>
<dbReference type="Pfam" id="PF00072">
    <property type="entry name" value="Response_reg"/>
    <property type="match status" value="2"/>
</dbReference>
<feature type="domain" description="PAS" evidence="8">
    <location>
        <begin position="297"/>
        <end position="345"/>
    </location>
</feature>
<dbReference type="CDD" id="cd00082">
    <property type="entry name" value="HisKA"/>
    <property type="match status" value="1"/>
</dbReference>
<evidence type="ECO:0000256" key="4">
    <source>
        <dbReference type="ARBA" id="ARBA00023012"/>
    </source>
</evidence>
<comment type="catalytic activity">
    <reaction evidence="1">
        <text>ATP + protein L-histidine = ADP + protein N-phospho-L-histidine.</text>
        <dbReference type="EC" id="2.7.13.3"/>
    </reaction>
</comment>
<dbReference type="Gene3D" id="1.10.287.130">
    <property type="match status" value="1"/>
</dbReference>
<evidence type="ECO:0000259" key="6">
    <source>
        <dbReference type="PROSITE" id="PS50109"/>
    </source>
</evidence>
<evidence type="ECO:0000313" key="10">
    <source>
        <dbReference type="Proteomes" id="UP001174932"/>
    </source>
</evidence>
<protein>
    <recommendedName>
        <fullName evidence="2">histidine kinase</fullName>
        <ecNumber evidence="2">2.7.13.3</ecNumber>
    </recommendedName>
</protein>
<dbReference type="SUPFAM" id="SSF55785">
    <property type="entry name" value="PYP-like sensor domain (PAS domain)"/>
    <property type="match status" value="3"/>
</dbReference>